<name>A0A2I3H7A0_NOMLE</name>
<reference evidence="1 2" key="1">
    <citation type="submission" date="2012-10" db="EMBL/GenBank/DDBJ databases">
        <authorList>
            <consortium name="Gibbon Genome Sequencing Consortium"/>
        </authorList>
    </citation>
    <scope>NUCLEOTIDE SEQUENCE [LARGE SCALE GENOMIC DNA]</scope>
</reference>
<keyword evidence="2" id="KW-1185">Reference proteome</keyword>
<dbReference type="InParanoid" id="A0A2I3H7A0"/>
<accession>A0A2I3H7A0</accession>
<proteinExistence type="predicted"/>
<organism evidence="1 2">
    <name type="scientific">Nomascus leucogenys</name>
    <name type="common">Northern white-cheeked gibbon</name>
    <name type="synonym">Hylobates leucogenys</name>
    <dbReference type="NCBI Taxonomy" id="61853"/>
    <lineage>
        <taxon>Eukaryota</taxon>
        <taxon>Metazoa</taxon>
        <taxon>Chordata</taxon>
        <taxon>Craniata</taxon>
        <taxon>Vertebrata</taxon>
        <taxon>Euteleostomi</taxon>
        <taxon>Mammalia</taxon>
        <taxon>Eutheria</taxon>
        <taxon>Euarchontoglires</taxon>
        <taxon>Primates</taxon>
        <taxon>Haplorrhini</taxon>
        <taxon>Catarrhini</taxon>
        <taxon>Hylobatidae</taxon>
        <taxon>Nomascus</taxon>
    </lineage>
</organism>
<dbReference type="Ensembl" id="ENSNLET00000041311.1">
    <property type="protein sequence ID" value="ENSNLEP00000039391.1"/>
    <property type="gene ID" value="ENSNLEG00000028994.1"/>
</dbReference>
<reference evidence="1" key="2">
    <citation type="submission" date="2025-08" db="UniProtKB">
        <authorList>
            <consortium name="Ensembl"/>
        </authorList>
    </citation>
    <scope>IDENTIFICATION</scope>
</reference>
<reference evidence="1" key="3">
    <citation type="submission" date="2025-09" db="UniProtKB">
        <authorList>
            <consortium name="Ensembl"/>
        </authorList>
    </citation>
    <scope>IDENTIFICATION</scope>
</reference>
<protein>
    <submittedName>
        <fullName evidence="1">Uncharacterized protein</fullName>
    </submittedName>
</protein>
<sequence length="107" mass="12447">MKRETIFIFLDSLFHNFSFHASIYITLNFLSPQIKILFCPANKKTIPYCLTVIQSSLYYSTLCLFLFHFVKNSGLVLLDDCLFMCNINPTYSNDNFFNPSGSYIIFP</sequence>
<dbReference type="AlphaFoldDB" id="A0A2I3H7A0"/>
<evidence type="ECO:0000313" key="2">
    <source>
        <dbReference type="Proteomes" id="UP000001073"/>
    </source>
</evidence>
<evidence type="ECO:0000313" key="1">
    <source>
        <dbReference type="Ensembl" id="ENSNLEP00000039391.1"/>
    </source>
</evidence>
<dbReference type="EMBL" id="ADFV01031661">
    <property type="status" value="NOT_ANNOTATED_CDS"/>
    <property type="molecule type" value="Genomic_DNA"/>
</dbReference>
<dbReference type="Proteomes" id="UP000001073">
    <property type="component" value="Chromosome 17"/>
</dbReference>